<protein>
    <submittedName>
        <fullName evidence="1">Late embryogenesis abundant protein D-29-like</fullName>
    </submittedName>
</protein>
<sequence>MSLEIKDVWIVAVRILKEGEQPQPVTEKVKETLVSRKDKAAKEKKNENYETAREMASKTVGEIGCRIREKTERPSCVMDVFVELKWRKCLILRRRWIWDFRGLLLLGTVFPIMSEFGKELTDFCNQNLDVLWSPPNCGSLLLQNWPPRKRRKKEGFKFEENPGPSSTQNIRILKDGV</sequence>
<dbReference type="Proteomes" id="UP000321393">
    <property type="component" value="Unassembled WGS sequence"/>
</dbReference>
<comment type="caution">
    <text evidence="1">The sequence shown here is derived from an EMBL/GenBank/DDBJ whole genome shotgun (WGS) entry which is preliminary data.</text>
</comment>
<dbReference type="AlphaFoldDB" id="A0A5A7TRN2"/>
<organism evidence="1 2">
    <name type="scientific">Cucumis melo var. makuwa</name>
    <name type="common">Oriental melon</name>
    <dbReference type="NCBI Taxonomy" id="1194695"/>
    <lineage>
        <taxon>Eukaryota</taxon>
        <taxon>Viridiplantae</taxon>
        <taxon>Streptophyta</taxon>
        <taxon>Embryophyta</taxon>
        <taxon>Tracheophyta</taxon>
        <taxon>Spermatophyta</taxon>
        <taxon>Magnoliopsida</taxon>
        <taxon>eudicotyledons</taxon>
        <taxon>Gunneridae</taxon>
        <taxon>Pentapetalae</taxon>
        <taxon>rosids</taxon>
        <taxon>fabids</taxon>
        <taxon>Cucurbitales</taxon>
        <taxon>Cucurbitaceae</taxon>
        <taxon>Benincaseae</taxon>
        <taxon>Cucumis</taxon>
    </lineage>
</organism>
<dbReference type="EMBL" id="SSTE01014791">
    <property type="protein sequence ID" value="KAA0044796.1"/>
    <property type="molecule type" value="Genomic_DNA"/>
</dbReference>
<accession>A0A5A7TRN2</accession>
<name>A0A5A7TRN2_CUCMM</name>
<evidence type="ECO:0000313" key="1">
    <source>
        <dbReference type="EMBL" id="KAA0044796.1"/>
    </source>
</evidence>
<evidence type="ECO:0000313" key="2">
    <source>
        <dbReference type="Proteomes" id="UP000321393"/>
    </source>
</evidence>
<reference evidence="1 2" key="1">
    <citation type="submission" date="2019-08" db="EMBL/GenBank/DDBJ databases">
        <title>Draft genome sequences of two oriental melons (Cucumis melo L. var makuwa).</title>
        <authorList>
            <person name="Kwon S.-Y."/>
        </authorList>
    </citation>
    <scope>NUCLEOTIDE SEQUENCE [LARGE SCALE GENOMIC DNA]</scope>
    <source>
        <strain evidence="2">cv. SW 3</strain>
        <tissue evidence="1">Leaf</tissue>
    </source>
</reference>
<proteinExistence type="predicted"/>
<gene>
    <name evidence="1" type="ORF">E6C27_scaffold74G00870</name>
</gene>